<feature type="chain" id="PRO_5012477151" evidence="1">
    <location>
        <begin position="23"/>
        <end position="324"/>
    </location>
</feature>
<reference evidence="3 4" key="1">
    <citation type="submission" date="2016-11" db="EMBL/GenBank/DDBJ databases">
        <authorList>
            <person name="Jaros S."/>
            <person name="Januszkiewicz K."/>
            <person name="Wedrychowicz H."/>
        </authorList>
    </citation>
    <scope>NUCLEOTIDE SEQUENCE [LARGE SCALE GENOMIC DNA]</scope>
    <source>
        <strain evidence="3 4">DSM 26897</strain>
    </source>
</reference>
<dbReference type="InterPro" id="IPR001910">
    <property type="entry name" value="Inosine/uridine_hydrolase_dom"/>
</dbReference>
<feature type="domain" description="Inosine/uridine-preferring nucleoside hydrolase" evidence="2">
    <location>
        <begin position="25"/>
        <end position="284"/>
    </location>
</feature>
<dbReference type="AlphaFoldDB" id="A0A1M4WWU5"/>
<organism evidence="3 4">
    <name type="scientific">Cnuella takakiae</name>
    <dbReference type="NCBI Taxonomy" id="1302690"/>
    <lineage>
        <taxon>Bacteria</taxon>
        <taxon>Pseudomonadati</taxon>
        <taxon>Bacteroidota</taxon>
        <taxon>Chitinophagia</taxon>
        <taxon>Chitinophagales</taxon>
        <taxon>Chitinophagaceae</taxon>
        <taxon>Cnuella</taxon>
    </lineage>
</organism>
<dbReference type="PANTHER" id="PTHR43264:SF1">
    <property type="entry name" value="INOSINE_URIDINE-PREFERRING NUCLEOSIDE HYDROLASE DOMAIN-CONTAINING PROTEIN"/>
    <property type="match status" value="1"/>
</dbReference>
<evidence type="ECO:0000313" key="4">
    <source>
        <dbReference type="Proteomes" id="UP000184368"/>
    </source>
</evidence>
<feature type="signal peptide" evidence="1">
    <location>
        <begin position="1"/>
        <end position="22"/>
    </location>
</feature>
<dbReference type="Proteomes" id="UP000184368">
    <property type="component" value="Unassembled WGS sequence"/>
</dbReference>
<proteinExistence type="predicted"/>
<sequence length="324" mass="35437">MMKKIFLLFALAACSLRGAAQAQPVIFDSDMGPDYDDVGAIAMLHAYADSGYIDILATVASTRYPGVAGVFEILNTYFNRPQLPIGVPHTSGLELRDRQHWSDSLLAQYPHRIQNNKEVPEAVAVYRKLLAAQPDTSVVIITVGFLTNLADLLRSGPDQYSKLDGATLVRSKVKKLVSMAGIFPKGKEFNVEKDAAASQYVFSRWPTDVVLSGFEIGKEIKVGVPLVRNVQIRNSPVKDVFRIAIPMDPQDSAGRMSWDETAVLVAAKGAAPWYRLERGTMTVAADGSNGWQEGSGKHFKMVAVAPPKVVEQLIEKAITHQPVK</sequence>
<keyword evidence="4" id="KW-1185">Reference proteome</keyword>
<dbReference type="RefSeq" id="WP_143157217.1">
    <property type="nucleotide sequence ID" value="NZ_FQUO01000003.1"/>
</dbReference>
<name>A0A1M4WWU5_9BACT</name>
<dbReference type="Gene3D" id="3.90.245.10">
    <property type="entry name" value="Ribonucleoside hydrolase-like"/>
    <property type="match status" value="1"/>
</dbReference>
<dbReference type="Pfam" id="PF01156">
    <property type="entry name" value="IU_nuc_hydro"/>
    <property type="match status" value="1"/>
</dbReference>
<evidence type="ECO:0000259" key="2">
    <source>
        <dbReference type="Pfam" id="PF01156"/>
    </source>
</evidence>
<protein>
    <submittedName>
        <fullName evidence="3">Inosine-uridine preferring nucleoside hydrolase</fullName>
    </submittedName>
</protein>
<gene>
    <name evidence="3" type="ORF">SAMN05444008_103170</name>
</gene>
<dbReference type="STRING" id="1302690.BUE76_06545"/>
<keyword evidence="1" id="KW-0732">Signal</keyword>
<dbReference type="InterPro" id="IPR036452">
    <property type="entry name" value="Ribo_hydro-like"/>
</dbReference>
<evidence type="ECO:0000313" key="3">
    <source>
        <dbReference type="EMBL" id="SHE85675.1"/>
    </source>
</evidence>
<dbReference type="SUPFAM" id="SSF53590">
    <property type="entry name" value="Nucleoside hydrolase"/>
    <property type="match status" value="1"/>
</dbReference>
<dbReference type="PANTHER" id="PTHR43264">
    <property type="match status" value="1"/>
</dbReference>
<evidence type="ECO:0000256" key="1">
    <source>
        <dbReference type="SAM" id="SignalP"/>
    </source>
</evidence>
<dbReference type="EMBL" id="FQUO01000003">
    <property type="protein sequence ID" value="SHE85675.1"/>
    <property type="molecule type" value="Genomic_DNA"/>
</dbReference>
<accession>A0A1M4WWU5</accession>
<keyword evidence="3" id="KW-0378">Hydrolase</keyword>
<dbReference type="GO" id="GO:0016799">
    <property type="term" value="F:hydrolase activity, hydrolyzing N-glycosyl compounds"/>
    <property type="evidence" value="ECO:0007669"/>
    <property type="project" value="InterPro"/>
</dbReference>
<dbReference type="OrthoDB" id="128573at2"/>